<name>A0A848D179_ANEAE</name>
<accession>A0A848D179</accession>
<dbReference type="AlphaFoldDB" id="A0A848D179"/>
<organism evidence="1 2">
    <name type="scientific">Aneurinibacillus aneurinilyticus</name>
    <name type="common">Bacillus aneurinolyticus</name>
    <dbReference type="NCBI Taxonomy" id="1391"/>
    <lineage>
        <taxon>Bacteria</taxon>
        <taxon>Bacillati</taxon>
        <taxon>Bacillota</taxon>
        <taxon>Bacilli</taxon>
        <taxon>Bacillales</taxon>
        <taxon>Paenibacillaceae</taxon>
        <taxon>Aneurinibacillus group</taxon>
        <taxon>Aneurinibacillus</taxon>
    </lineage>
</organism>
<evidence type="ECO:0000313" key="2">
    <source>
        <dbReference type="Proteomes" id="UP000561326"/>
    </source>
</evidence>
<sequence length="291" mass="33377">MEKVFSHTELRKTEMKTTSEYQVDPNKLLYKTDKNGIFKATYKFSHATQKDEQMVLYALLEGSTEPLHLTVNGKKEKYHIVNVPKNGDTTLHFSISDLPRGGHILYLCTEKFFNEKINYNDLAKKGISAYFAPYYFHLQVGDEKVNNVRKQDVIKPEVIKPISVKKIEKGGEPSIRLFHEKDPYGKLDSVNSNSKYYISIKNTSKYPFSGSAYLLSGYEVSNINNSKEGNLIEVPPLSKVDFPLDLQDFKLKDSLRIIYVGIPEAKVSDVQFPVRVFFNTERLSIDNKLKN</sequence>
<protein>
    <submittedName>
        <fullName evidence="1">Uncharacterized protein</fullName>
    </submittedName>
</protein>
<evidence type="ECO:0000313" key="1">
    <source>
        <dbReference type="EMBL" id="NMF01199.1"/>
    </source>
</evidence>
<dbReference type="EMBL" id="JABAGO010000070">
    <property type="protein sequence ID" value="NMF01199.1"/>
    <property type="molecule type" value="Genomic_DNA"/>
</dbReference>
<dbReference type="Proteomes" id="UP000561326">
    <property type="component" value="Unassembled WGS sequence"/>
</dbReference>
<reference evidence="1 2" key="1">
    <citation type="submission" date="2020-04" db="EMBL/GenBank/DDBJ databases">
        <authorList>
            <person name="Hitch T.C.A."/>
            <person name="Wylensek D."/>
            <person name="Clavel T."/>
        </authorList>
    </citation>
    <scope>NUCLEOTIDE SEQUENCE [LARGE SCALE GENOMIC DNA]</scope>
    <source>
        <strain evidence="1 2">WB01_D5_05</strain>
    </source>
</reference>
<gene>
    <name evidence="1" type="ORF">HF838_23665</name>
</gene>
<comment type="caution">
    <text evidence="1">The sequence shown here is derived from an EMBL/GenBank/DDBJ whole genome shotgun (WGS) entry which is preliminary data.</text>
</comment>
<proteinExistence type="predicted"/>
<dbReference type="RefSeq" id="WP_168976615.1">
    <property type="nucleotide sequence ID" value="NZ_JABAGO010000070.1"/>
</dbReference>